<gene>
    <name evidence="2" type="ORF">ACFQS8_09895</name>
</gene>
<accession>A0ABW2ILW4</accession>
<dbReference type="Proteomes" id="UP001596492">
    <property type="component" value="Unassembled WGS sequence"/>
</dbReference>
<evidence type="ECO:0000313" key="3">
    <source>
        <dbReference type="Proteomes" id="UP001596492"/>
    </source>
</evidence>
<evidence type="ECO:0000256" key="1">
    <source>
        <dbReference type="SAM" id="MobiDB-lite"/>
    </source>
</evidence>
<organism evidence="2 3">
    <name type="scientific">Hirschia litorea</name>
    <dbReference type="NCBI Taxonomy" id="1199156"/>
    <lineage>
        <taxon>Bacteria</taxon>
        <taxon>Pseudomonadati</taxon>
        <taxon>Pseudomonadota</taxon>
        <taxon>Alphaproteobacteria</taxon>
        <taxon>Hyphomonadales</taxon>
        <taxon>Hyphomonadaceae</taxon>
        <taxon>Hirschia</taxon>
    </lineage>
</organism>
<feature type="region of interest" description="Disordered" evidence="1">
    <location>
        <begin position="150"/>
        <end position="180"/>
    </location>
</feature>
<dbReference type="RefSeq" id="WP_382167166.1">
    <property type="nucleotide sequence ID" value="NZ_JBHTBR010000005.1"/>
</dbReference>
<keyword evidence="3" id="KW-1185">Reference proteome</keyword>
<feature type="region of interest" description="Disordered" evidence="1">
    <location>
        <begin position="48"/>
        <end position="78"/>
    </location>
</feature>
<reference evidence="3" key="1">
    <citation type="journal article" date="2019" name="Int. J. Syst. Evol. Microbiol.">
        <title>The Global Catalogue of Microorganisms (GCM) 10K type strain sequencing project: providing services to taxonomists for standard genome sequencing and annotation.</title>
        <authorList>
            <consortium name="The Broad Institute Genomics Platform"/>
            <consortium name="The Broad Institute Genome Sequencing Center for Infectious Disease"/>
            <person name="Wu L."/>
            <person name="Ma J."/>
        </authorList>
    </citation>
    <scope>NUCLEOTIDE SEQUENCE [LARGE SCALE GENOMIC DNA]</scope>
    <source>
        <strain evidence="3">CCUG 51308</strain>
    </source>
</reference>
<dbReference type="EMBL" id="JBHTBR010000005">
    <property type="protein sequence ID" value="MFC7291927.1"/>
    <property type="molecule type" value="Genomic_DNA"/>
</dbReference>
<proteinExistence type="predicted"/>
<evidence type="ECO:0000313" key="2">
    <source>
        <dbReference type="EMBL" id="MFC7291927.1"/>
    </source>
</evidence>
<name>A0ABW2ILW4_9PROT</name>
<comment type="caution">
    <text evidence="2">The sequence shown here is derived from an EMBL/GenBank/DDBJ whole genome shotgun (WGS) entry which is preliminary data.</text>
</comment>
<sequence length="311" mass="33777">MSLLVSQSVVSFYRPPVSGETQKRESVAEPKQDLNALIRAQLNAKETHAKAAELEAQEASKEVQSDPEREALSRKKNQARESLDRIVKQFKIIKAVWANDPKEMARQLGRLAQDLKDAVKIYADAAKALGELSSAAPNVSMVSVGRLAPSSNANEADERNADQDAEAAQEAEQAVSASAVEGERFAADGEEVEASYVSAAGEERALSQRAVNAYGDSDTKWVKAENSPQAAATRENLEFIGKVRGIAKKMEDELTYMKKKAIVSGDGKADKSEAFLEADEVFDELKEDLTDFEVEVRKATPIAGTMVSVKV</sequence>
<feature type="compositionally biased region" description="Low complexity" evidence="1">
    <location>
        <begin position="170"/>
        <end position="180"/>
    </location>
</feature>
<protein>
    <submittedName>
        <fullName evidence="2">Uncharacterized protein</fullName>
    </submittedName>
</protein>